<name>A0A4P6KBK8_9MICO</name>
<dbReference type="Gene3D" id="2.30.30.940">
    <property type="match status" value="1"/>
</dbReference>
<accession>A0A4P6KBK8</accession>
<evidence type="ECO:0000259" key="3">
    <source>
        <dbReference type="Pfam" id="PF08751"/>
    </source>
</evidence>
<dbReference type="Proteomes" id="UP000289260">
    <property type="component" value="Chromosome"/>
</dbReference>
<organism evidence="4 5">
    <name type="scientific">Leucobacter triazinivorans</name>
    <dbReference type="NCBI Taxonomy" id="1784719"/>
    <lineage>
        <taxon>Bacteria</taxon>
        <taxon>Bacillati</taxon>
        <taxon>Actinomycetota</taxon>
        <taxon>Actinomycetes</taxon>
        <taxon>Micrococcales</taxon>
        <taxon>Microbacteriaceae</taxon>
        <taxon>Leucobacter</taxon>
    </lineage>
</organism>
<dbReference type="Pfam" id="PF13604">
    <property type="entry name" value="AAA_30"/>
    <property type="match status" value="1"/>
</dbReference>
<dbReference type="OrthoDB" id="4524286at2"/>
<dbReference type="Gene3D" id="3.40.50.300">
    <property type="entry name" value="P-loop containing nucleotide triphosphate hydrolases"/>
    <property type="match status" value="2"/>
</dbReference>
<dbReference type="SUPFAM" id="SSF52540">
    <property type="entry name" value="P-loop containing nucleoside triphosphate hydrolases"/>
    <property type="match status" value="2"/>
</dbReference>
<dbReference type="InterPro" id="IPR027417">
    <property type="entry name" value="P-loop_NTPase"/>
</dbReference>
<sequence>MREAEMKGGVILFRGNGAAARRYIEADRSRADEYYLGADDAVAEYAVLDGRGEVTATHALSADEYEGWVDWINPGTGESMGTPRAAAVGMKGSPLFAEMTINAPKSLSVAAALHPDVSVALDAAQQDALAEIRQWLGQHSVTRVGPRDAREVLPIERMQVVGIRHKTSRAGDPHRHIHMQIGMRVWAAGKWRALDTAALFKQQGAIRALGTAVIAAHPQLAQTLTRHGLALDPASGEIRELEPFNAMMSKRSAQIRRNLDRLEAEWEAAHPGEELGRVMTARLQGIAWTHQRPGKKPVDLKDEQWWVQELREAGYDPATSEHRTSQPAVAVDELSVQEVASRALDRSAASSSAWTRHTLQEHVTRITTEAGVQATPAELREFITLATELAVSDCFSVLPPGAATPEHVAHLTSLSVLTAEAALRDQLTATKPKRKSEHPDVTEAAIAAGLDRGQTVAAAAVASADALVIVEGAAGSGKTTMLRTAIDVAAEHGRPSRVVAPTLRAAQVAHEELGVPATSVAALVYAHGWRWNADGVWTRIAVGDTDPESGRAYTGPPKDTRLSRGERVIVDEAGMLDQDTAHALLAVTAEAGANVALVGDRAQLPAVGRGGVLEMAAQIRGRTYDMTELHRFADAEYAALTLALRDRETPGDVFDQLAVLGLVTLHADDEQACERITETAHHGEAITVVTNDEAAELNERMRTGRVERGEVDDEVTATGSDGLPIGAGDLIQTRRNDTALGVANRQQWIVQHIADDGTVYAREVGSGRKNPRTVTLPPEYVAGHAHLSYAATAYGVQGATVTTSHTILSEATTAAGVYVGMTRGRETNRLHVIAEDMADARAQFIEALERDPADRGLAHVTAQAAEAVRGLVANGPVKLVTEELARLDQVAERAKEQADRWEQKAARLDAQRDAHRAEDEQADAVIHAAEDAAEHVRTEVTRPLVQRAEQDGATYLAAVEDEAAASTRLSAVGRFGRRKARAEHQAAKEQTQTQRARVRDNWGSAPPRNHQALPGWAAQTAAQKAKGDPRVAEAARAADAARTDRGKTSRRHKQERFALLAREIGTEQARSDQFGMRTVNPQRAARDALTRATLARAEADELRNLSVNDAARIIAAKRAEQEQTRRLLEQRERQLNPFQRTTPGSDPGRDGPARGL</sequence>
<feature type="region of interest" description="Disordered" evidence="2">
    <location>
        <begin position="976"/>
        <end position="1053"/>
    </location>
</feature>
<feature type="coiled-coil region" evidence="1">
    <location>
        <begin position="877"/>
        <end position="918"/>
    </location>
</feature>
<dbReference type="Pfam" id="PF08751">
    <property type="entry name" value="TrwC"/>
    <property type="match status" value="1"/>
</dbReference>
<proteinExistence type="predicted"/>
<dbReference type="KEGG" id="ltr:EVS81_01545"/>
<dbReference type="NCBIfam" id="NF041492">
    <property type="entry name" value="MobF"/>
    <property type="match status" value="1"/>
</dbReference>
<reference evidence="4 5" key="1">
    <citation type="submission" date="2019-02" db="EMBL/GenBank/DDBJ databases">
        <authorList>
            <person name="Sun L."/>
            <person name="Pan D."/>
            <person name="Wu X."/>
        </authorList>
    </citation>
    <scope>NUCLEOTIDE SEQUENCE [LARGE SCALE GENOMIC DNA]</scope>
    <source>
        <strain evidence="4 5">JW-1</strain>
    </source>
</reference>
<feature type="region of interest" description="Disordered" evidence="2">
    <location>
        <begin position="1119"/>
        <end position="1156"/>
    </location>
</feature>
<feature type="domain" description="TrwC relaxase" evidence="3">
    <location>
        <begin position="19"/>
        <end position="311"/>
    </location>
</feature>
<evidence type="ECO:0000256" key="2">
    <source>
        <dbReference type="SAM" id="MobiDB-lite"/>
    </source>
</evidence>
<dbReference type="AlphaFoldDB" id="A0A4P6KBK8"/>
<evidence type="ECO:0000313" key="5">
    <source>
        <dbReference type="Proteomes" id="UP000289260"/>
    </source>
</evidence>
<evidence type="ECO:0000313" key="4">
    <source>
        <dbReference type="EMBL" id="QBE47676.1"/>
    </source>
</evidence>
<dbReference type="InterPro" id="IPR014862">
    <property type="entry name" value="TrwC"/>
</dbReference>
<evidence type="ECO:0000256" key="1">
    <source>
        <dbReference type="SAM" id="Coils"/>
    </source>
</evidence>
<feature type="compositionally biased region" description="Basic and acidic residues" evidence="2">
    <location>
        <begin position="1119"/>
        <end position="1134"/>
    </location>
</feature>
<keyword evidence="1" id="KW-0175">Coiled coil</keyword>
<dbReference type="SUPFAM" id="SSF55464">
    <property type="entry name" value="Origin of replication-binding domain, RBD-like"/>
    <property type="match status" value="1"/>
</dbReference>
<feature type="compositionally biased region" description="Basic and acidic residues" evidence="2">
    <location>
        <begin position="1147"/>
        <end position="1156"/>
    </location>
</feature>
<protein>
    <submittedName>
        <fullName evidence="4">TrwC relaxase</fullName>
    </submittedName>
</protein>
<gene>
    <name evidence="4" type="ORF">EVS81_01545</name>
</gene>
<keyword evidence="5" id="KW-1185">Reference proteome</keyword>
<dbReference type="EMBL" id="CP035806">
    <property type="protein sequence ID" value="QBE47676.1"/>
    <property type="molecule type" value="Genomic_DNA"/>
</dbReference>